<accession>A0A1F8AQL3</accession>
<keyword evidence="1" id="KW-0547">Nucleotide-binding</keyword>
<dbReference type="InterPro" id="IPR012675">
    <property type="entry name" value="Beta-grasp_dom_sf"/>
</dbReference>
<proteinExistence type="predicted"/>
<dbReference type="Pfam" id="PF16897">
    <property type="entry name" value="MMR_HSR1_Xtn"/>
    <property type="match status" value="1"/>
</dbReference>
<dbReference type="SUPFAM" id="SSF52540">
    <property type="entry name" value="P-loop containing nucleoside triphosphate hydrolases"/>
    <property type="match status" value="1"/>
</dbReference>
<protein>
    <recommendedName>
        <fullName evidence="3">OBG-type G domain-containing protein</fullName>
    </recommendedName>
</protein>
<dbReference type="InterPro" id="IPR031167">
    <property type="entry name" value="G_OBG"/>
</dbReference>
<dbReference type="PRINTS" id="PR00326">
    <property type="entry name" value="GTP1OBG"/>
</dbReference>
<dbReference type="GO" id="GO:0003924">
    <property type="term" value="F:GTPase activity"/>
    <property type="evidence" value="ECO:0007669"/>
    <property type="project" value="InterPro"/>
</dbReference>
<dbReference type="InterPro" id="IPR005225">
    <property type="entry name" value="Small_GTP-bd"/>
</dbReference>
<dbReference type="PROSITE" id="PS51710">
    <property type="entry name" value="G_OBG"/>
    <property type="match status" value="1"/>
</dbReference>
<evidence type="ECO:0000313" key="5">
    <source>
        <dbReference type="Proteomes" id="UP000178603"/>
    </source>
</evidence>
<dbReference type="InterPro" id="IPR045001">
    <property type="entry name" value="DRG"/>
</dbReference>
<dbReference type="NCBIfam" id="TIGR00231">
    <property type="entry name" value="small_GTP"/>
    <property type="match status" value="1"/>
</dbReference>
<dbReference type="PANTHER" id="PTHR43127">
    <property type="entry name" value="DEVELOPMENTALLY-REGULATED GTP-BINDING PROTEIN 2"/>
    <property type="match status" value="1"/>
</dbReference>
<dbReference type="InterPro" id="IPR027417">
    <property type="entry name" value="P-loop_NTPase"/>
</dbReference>
<evidence type="ECO:0000313" key="4">
    <source>
        <dbReference type="EMBL" id="OGM53930.1"/>
    </source>
</evidence>
<feature type="domain" description="OBG-type G" evidence="3">
    <location>
        <begin position="64"/>
        <end position="288"/>
    </location>
</feature>
<dbReference type="Gene3D" id="3.40.50.300">
    <property type="entry name" value="P-loop containing nucleotide triphosphate hydrolases"/>
    <property type="match status" value="1"/>
</dbReference>
<dbReference type="Gene3D" id="6.10.140.1070">
    <property type="match status" value="1"/>
</dbReference>
<evidence type="ECO:0000259" key="3">
    <source>
        <dbReference type="PROSITE" id="PS51710"/>
    </source>
</evidence>
<dbReference type="EMBL" id="MGGW01000020">
    <property type="protein sequence ID" value="OGM53930.1"/>
    <property type="molecule type" value="Genomic_DNA"/>
</dbReference>
<name>A0A1F8AQL3_9BACT</name>
<dbReference type="InterPro" id="IPR031662">
    <property type="entry name" value="GTP-binding_2"/>
</dbReference>
<reference evidence="4 5" key="1">
    <citation type="journal article" date="2016" name="Nat. Commun.">
        <title>Thousands of microbial genomes shed light on interconnected biogeochemical processes in an aquifer system.</title>
        <authorList>
            <person name="Anantharaman K."/>
            <person name="Brown C.T."/>
            <person name="Hug L.A."/>
            <person name="Sharon I."/>
            <person name="Castelle C.J."/>
            <person name="Probst A.J."/>
            <person name="Thomas B.C."/>
            <person name="Singh A."/>
            <person name="Wilkins M.J."/>
            <person name="Karaoz U."/>
            <person name="Brodie E.L."/>
            <person name="Williams K.H."/>
            <person name="Hubbard S.S."/>
            <person name="Banfield J.F."/>
        </authorList>
    </citation>
    <scope>NUCLEOTIDE SEQUENCE [LARGE SCALE GENOMIC DNA]</scope>
</reference>
<sequence>MVTIDEQISSIEKEIRETPYHKATEHHIGKLRARLSKLKDKLYESAGKGGSSGGGYAVKKQGDATIVLVGPPSSGKSTLINKLTNAQSKVAPYAFTTVTVIPGMMEFRHAKIQILDVPGLIKGSGLGKGRGKEVLSVIRGADLVLILTDIDRWKEIDVIVHELEGAGVRLDEQPPKIGVDKKVAGGLIIHSNIKQNLSAETIKSIAREFRITNAQITLNEKVTIDGLVDKFSANRVYRKTLLLINKTENVAANLKNQIAEKYPSALFISSEFDINLDILKTKIWKALEFVTLYLVGPQQTPNIDNSLVVKTGSSLAEVLVALGSDKAQNYKKAKIWGTGSKFDGQEVSVSTLVKEGMQVRFF</sequence>
<evidence type="ECO:0000256" key="2">
    <source>
        <dbReference type="ARBA" id="ARBA00022842"/>
    </source>
</evidence>
<keyword evidence="2" id="KW-0460">Magnesium</keyword>
<dbReference type="Proteomes" id="UP000178603">
    <property type="component" value="Unassembled WGS sequence"/>
</dbReference>
<dbReference type="AlphaFoldDB" id="A0A1F8AQL3"/>
<evidence type="ECO:0000256" key="1">
    <source>
        <dbReference type="ARBA" id="ARBA00022741"/>
    </source>
</evidence>
<dbReference type="Pfam" id="PF01926">
    <property type="entry name" value="MMR_HSR1"/>
    <property type="match status" value="1"/>
</dbReference>
<dbReference type="InterPro" id="IPR006073">
    <property type="entry name" value="GTP-bd"/>
</dbReference>
<dbReference type="GO" id="GO:0005525">
    <property type="term" value="F:GTP binding"/>
    <property type="evidence" value="ECO:0007669"/>
    <property type="project" value="InterPro"/>
</dbReference>
<gene>
    <name evidence="4" type="ORF">A3E44_06005</name>
</gene>
<dbReference type="Gene3D" id="3.10.20.30">
    <property type="match status" value="1"/>
</dbReference>
<comment type="caution">
    <text evidence="4">The sequence shown here is derived from an EMBL/GenBank/DDBJ whole genome shotgun (WGS) entry which is preliminary data.</text>
</comment>
<organism evidence="4 5">
    <name type="scientific">Candidatus Woesebacteria bacterium RIFCSPHIGHO2_12_FULL_41_24</name>
    <dbReference type="NCBI Taxonomy" id="1802510"/>
    <lineage>
        <taxon>Bacteria</taxon>
        <taxon>Candidatus Woeseibacteriota</taxon>
    </lineage>
</organism>